<dbReference type="RefSeq" id="WP_158206153.1">
    <property type="nucleotide sequence ID" value="NZ_WSZK01000036.1"/>
</dbReference>
<comment type="caution">
    <text evidence="1">The sequence shown here is derived from an EMBL/GenBank/DDBJ whole genome shotgun (WGS) entry which is preliminary data.</text>
</comment>
<name>A0A6B0GXJ6_9EURY</name>
<reference evidence="1 2" key="1">
    <citation type="submission" date="2019-12" db="EMBL/GenBank/DDBJ databases">
        <title>Halocatena pleomorpha gen. nov. sp. nov., an extremely halophilic archaeon of family Halobacteriaceae isolated from saltpan soil.</title>
        <authorList>
            <person name="Pal Y."/>
            <person name="Verma A."/>
            <person name="Krishnamurthi S."/>
            <person name="Kumar P."/>
        </authorList>
    </citation>
    <scope>NUCLEOTIDE SEQUENCE [LARGE SCALE GENOMIC DNA]</scope>
    <source>
        <strain evidence="1 2">JCM 16495</strain>
    </source>
</reference>
<dbReference type="Proteomes" id="UP000451471">
    <property type="component" value="Unassembled WGS sequence"/>
</dbReference>
<keyword evidence="2" id="KW-1185">Reference proteome</keyword>
<proteinExistence type="predicted"/>
<accession>A0A6B0GXJ6</accession>
<dbReference type="AlphaFoldDB" id="A0A6B0GXJ6"/>
<protein>
    <submittedName>
        <fullName evidence="1">Uncharacterized protein</fullName>
    </submittedName>
</protein>
<sequence length="94" mass="10441">MPDRLIDSLRRWWAGQRTPSVTLQCPHSPDDVLVATALTTPVEYCVLDRERVVAAYPCRHCSREHAYLWTGAEARHVGDGSPAALDADALRVEA</sequence>
<dbReference type="OrthoDB" id="245996at2157"/>
<gene>
    <name evidence="1" type="ORF">GQS65_18745</name>
</gene>
<dbReference type="EMBL" id="WSZK01000036">
    <property type="protein sequence ID" value="MWG36498.1"/>
    <property type="molecule type" value="Genomic_DNA"/>
</dbReference>
<evidence type="ECO:0000313" key="1">
    <source>
        <dbReference type="EMBL" id="MWG36498.1"/>
    </source>
</evidence>
<evidence type="ECO:0000313" key="2">
    <source>
        <dbReference type="Proteomes" id="UP000451471"/>
    </source>
</evidence>
<organism evidence="1 2">
    <name type="scientific">Halomarina oriensis</name>
    <dbReference type="NCBI Taxonomy" id="671145"/>
    <lineage>
        <taxon>Archaea</taxon>
        <taxon>Methanobacteriati</taxon>
        <taxon>Methanobacteriota</taxon>
        <taxon>Stenosarchaea group</taxon>
        <taxon>Halobacteria</taxon>
        <taxon>Halobacteriales</taxon>
        <taxon>Natronomonadaceae</taxon>
        <taxon>Halomarina</taxon>
    </lineage>
</organism>